<protein>
    <submittedName>
        <fullName evidence="1">Uncharacterized protein</fullName>
    </submittedName>
</protein>
<sequence>MAITTFISDPLQPLLDEADSRRIQADDYRDITWVIDQEWVTYHGDDSWSIGPDEPASGDQVRDLLVSSDRIYELQDY</sequence>
<evidence type="ECO:0000313" key="2">
    <source>
        <dbReference type="Proteomes" id="UP000183083"/>
    </source>
</evidence>
<evidence type="ECO:0000313" key="1">
    <source>
        <dbReference type="EMBL" id="SFN57548.1"/>
    </source>
</evidence>
<proteinExistence type="predicted"/>
<name>A0AB38BMR1_PSESX</name>
<gene>
    <name evidence="1" type="ORF">SAMN05444065_101267</name>
</gene>
<dbReference type="AlphaFoldDB" id="A0AB38BMR1"/>
<reference evidence="1 2" key="1">
    <citation type="submission" date="2016-10" db="EMBL/GenBank/DDBJ databases">
        <authorList>
            <person name="Varghese N."/>
            <person name="Submissions S."/>
        </authorList>
    </citation>
    <scope>NUCLEOTIDE SEQUENCE [LARGE SCALE GENOMIC DNA]</scope>
    <source>
        <strain evidence="1 2">BS0292</strain>
    </source>
</reference>
<dbReference type="Proteomes" id="UP000183083">
    <property type="component" value="Unassembled WGS sequence"/>
</dbReference>
<organism evidence="1 2">
    <name type="scientific">Pseudomonas syringae</name>
    <dbReference type="NCBI Taxonomy" id="317"/>
    <lineage>
        <taxon>Bacteria</taxon>
        <taxon>Pseudomonadati</taxon>
        <taxon>Pseudomonadota</taxon>
        <taxon>Gammaproteobacteria</taxon>
        <taxon>Pseudomonadales</taxon>
        <taxon>Pseudomonadaceae</taxon>
        <taxon>Pseudomonas</taxon>
    </lineage>
</organism>
<accession>A0AB38BMR1</accession>
<comment type="caution">
    <text evidence="1">The sequence shown here is derived from an EMBL/GenBank/DDBJ whole genome shotgun (WGS) entry which is preliminary data.</text>
</comment>
<dbReference type="EMBL" id="FOVV01000001">
    <property type="protein sequence ID" value="SFN57548.1"/>
    <property type="molecule type" value="Genomic_DNA"/>
</dbReference>